<feature type="region of interest" description="Disordered" evidence="2">
    <location>
        <begin position="1"/>
        <end position="27"/>
    </location>
</feature>
<sequence>MGSGVSSVVVRQEKQRPVDASDIPDGDWVAAKQEIVRLRLLLSQLDGAAATSPSSKSGSRGTAVFQRTMSATEADSPSSRGRDPTASDESVEGRALWSQGKPPSPNRNLHQTHSSPSDFDDPPDATSSDESVEGRLLWSQGRVPRTSPATSPHRRRPPPESSPSEPSDPTSSDESPEGRALWSRPHGTSSFDDGAMGELNKCPEAQELLDTIRSKLFARYDSLRASFLKMDVDRSGYISDDEFRMCMANMGLDMTDDETELLHLSYPHKEAAGDVDKGMGYLEFVNVMTDQLQYIPGSGEDEESGNYFRLTTAGAAFRSHDERDDRPIRHQSSHSSHDDVVRNMQKKIHRQVFGLFTSMKDAFKAADRDGSGYIELPEFTRLLRDTLDMGDIDTSHARDLLNKFDTNRDGKLAYSEFVKCLQATHR</sequence>
<feature type="domain" description="EF-hand" evidence="3">
    <location>
        <begin position="359"/>
        <end position="389"/>
    </location>
</feature>
<organism evidence="4 9">
    <name type="scientific">Aphanomyces astaci</name>
    <name type="common">Crayfish plague agent</name>
    <dbReference type="NCBI Taxonomy" id="112090"/>
    <lineage>
        <taxon>Eukaryota</taxon>
        <taxon>Sar</taxon>
        <taxon>Stramenopiles</taxon>
        <taxon>Oomycota</taxon>
        <taxon>Saprolegniomycetes</taxon>
        <taxon>Saprolegniales</taxon>
        <taxon>Verrucalvaceae</taxon>
        <taxon>Aphanomyces</taxon>
    </lineage>
</organism>
<protein>
    <recommendedName>
        <fullName evidence="3">EF-hand domain-containing protein</fullName>
    </recommendedName>
</protein>
<evidence type="ECO:0000313" key="8">
    <source>
        <dbReference type="Proteomes" id="UP000265716"/>
    </source>
</evidence>
<keyword evidence="1" id="KW-0106">Calcium</keyword>
<dbReference type="CDD" id="cd00051">
    <property type="entry name" value="EFh"/>
    <property type="match status" value="2"/>
</dbReference>
<dbReference type="SMART" id="SM00054">
    <property type="entry name" value="EFh"/>
    <property type="match status" value="3"/>
</dbReference>
<dbReference type="AlphaFoldDB" id="A0A397A443"/>
<feature type="compositionally biased region" description="Low complexity" evidence="2">
    <location>
        <begin position="162"/>
        <end position="173"/>
    </location>
</feature>
<dbReference type="PROSITE" id="PS50222">
    <property type="entry name" value="EF_HAND_2"/>
    <property type="match status" value="3"/>
</dbReference>
<dbReference type="PANTHER" id="PTHR20875:SF0">
    <property type="entry name" value="GH12158P"/>
    <property type="match status" value="1"/>
</dbReference>
<dbReference type="InterPro" id="IPR018247">
    <property type="entry name" value="EF_Hand_1_Ca_BS"/>
</dbReference>
<dbReference type="Gene3D" id="1.10.238.10">
    <property type="entry name" value="EF-hand"/>
    <property type="match status" value="2"/>
</dbReference>
<dbReference type="Pfam" id="PF13202">
    <property type="entry name" value="EF-hand_5"/>
    <property type="match status" value="1"/>
</dbReference>
<dbReference type="Proteomes" id="UP000265716">
    <property type="component" value="Unassembled WGS sequence"/>
</dbReference>
<dbReference type="InterPro" id="IPR011992">
    <property type="entry name" value="EF-hand-dom_pair"/>
</dbReference>
<feature type="compositionally biased region" description="Basic and acidic residues" evidence="2">
    <location>
        <begin position="319"/>
        <end position="328"/>
    </location>
</feature>
<dbReference type="PROSITE" id="PS00018">
    <property type="entry name" value="EF_HAND_1"/>
    <property type="match status" value="3"/>
</dbReference>
<dbReference type="EMBL" id="QUSZ01004657">
    <property type="protein sequence ID" value="RHY13269.1"/>
    <property type="molecule type" value="Genomic_DNA"/>
</dbReference>
<feature type="domain" description="EF-hand" evidence="3">
    <location>
        <begin position="392"/>
        <end position="426"/>
    </location>
</feature>
<evidence type="ECO:0000313" key="6">
    <source>
        <dbReference type="EMBL" id="RHY49219.1"/>
    </source>
</evidence>
<dbReference type="Proteomes" id="UP000265427">
    <property type="component" value="Unassembled WGS sequence"/>
</dbReference>
<evidence type="ECO:0000313" key="9">
    <source>
        <dbReference type="Proteomes" id="UP000266239"/>
    </source>
</evidence>
<feature type="domain" description="EF-hand" evidence="3">
    <location>
        <begin position="218"/>
        <end position="253"/>
    </location>
</feature>
<dbReference type="EMBL" id="QUTA01009334">
    <property type="protein sequence ID" value="RHY01175.1"/>
    <property type="molecule type" value="Genomic_DNA"/>
</dbReference>
<evidence type="ECO:0000313" key="7">
    <source>
        <dbReference type="Proteomes" id="UP000265427"/>
    </source>
</evidence>
<accession>A0A397A443</accession>
<dbReference type="InterPro" id="IPR002048">
    <property type="entry name" value="EF_hand_dom"/>
</dbReference>
<dbReference type="SUPFAM" id="SSF47473">
    <property type="entry name" value="EF-hand"/>
    <property type="match status" value="1"/>
</dbReference>
<dbReference type="VEuPathDB" id="FungiDB:H257_06442"/>
<reference evidence="7 8" key="1">
    <citation type="submission" date="2018-08" db="EMBL/GenBank/DDBJ databases">
        <title>Aphanomyces genome sequencing and annotation.</title>
        <authorList>
            <person name="Minardi D."/>
            <person name="Oidtmann B."/>
            <person name="Van Der Giezen M."/>
            <person name="Studholme D.J."/>
        </authorList>
    </citation>
    <scope>NUCLEOTIDE SEQUENCE [LARGE SCALE GENOMIC DNA]</scope>
    <source>
        <strain evidence="5 7">Kv</strain>
        <strain evidence="6 8">SA</strain>
        <strain evidence="4 9">Yx</strain>
    </source>
</reference>
<dbReference type="Proteomes" id="UP000266239">
    <property type="component" value="Unassembled WGS sequence"/>
</dbReference>
<dbReference type="InterPro" id="IPR052603">
    <property type="entry name" value="EFCB6"/>
</dbReference>
<feature type="compositionally biased region" description="Polar residues" evidence="2">
    <location>
        <begin position="51"/>
        <end position="79"/>
    </location>
</feature>
<gene>
    <name evidence="4" type="ORF">DYB25_008822</name>
    <name evidence="5" type="ORF">DYB36_004130</name>
    <name evidence="6" type="ORF">DYB38_008347</name>
</gene>
<name>A0A397A443_APHAT</name>
<evidence type="ECO:0000259" key="3">
    <source>
        <dbReference type="PROSITE" id="PS50222"/>
    </source>
</evidence>
<feature type="region of interest" description="Disordered" evidence="2">
    <location>
        <begin position="46"/>
        <end position="198"/>
    </location>
</feature>
<dbReference type="EMBL" id="QUTC01007052">
    <property type="protein sequence ID" value="RHY49219.1"/>
    <property type="molecule type" value="Genomic_DNA"/>
</dbReference>
<dbReference type="GO" id="GO:0005509">
    <property type="term" value="F:calcium ion binding"/>
    <property type="evidence" value="ECO:0007669"/>
    <property type="project" value="InterPro"/>
</dbReference>
<dbReference type="Pfam" id="PF13499">
    <property type="entry name" value="EF-hand_7"/>
    <property type="match status" value="1"/>
</dbReference>
<feature type="region of interest" description="Disordered" evidence="2">
    <location>
        <begin position="319"/>
        <end position="340"/>
    </location>
</feature>
<evidence type="ECO:0000256" key="1">
    <source>
        <dbReference type="ARBA" id="ARBA00022837"/>
    </source>
</evidence>
<evidence type="ECO:0000313" key="5">
    <source>
        <dbReference type="EMBL" id="RHY13269.1"/>
    </source>
</evidence>
<proteinExistence type="predicted"/>
<evidence type="ECO:0000256" key="2">
    <source>
        <dbReference type="SAM" id="MobiDB-lite"/>
    </source>
</evidence>
<evidence type="ECO:0000313" key="4">
    <source>
        <dbReference type="EMBL" id="RHY01175.1"/>
    </source>
</evidence>
<dbReference type="PANTHER" id="PTHR20875">
    <property type="entry name" value="EF-HAND CALCIUM-BINDING DOMAIN-CONTAINING PROTEIN 6-RELATED"/>
    <property type="match status" value="1"/>
</dbReference>
<comment type="caution">
    <text evidence="4">The sequence shown here is derived from an EMBL/GenBank/DDBJ whole genome shotgun (WGS) entry which is preliminary data.</text>
</comment>